<dbReference type="PANTHER" id="PTHR37468:SF1">
    <property type="entry name" value="SULFATE TRANSPORTER CYSZ"/>
    <property type="match status" value="1"/>
</dbReference>
<feature type="transmembrane region" description="Helical" evidence="11">
    <location>
        <begin position="17"/>
        <end position="37"/>
    </location>
</feature>
<dbReference type="EMBL" id="AEPS01000010">
    <property type="protein sequence ID" value="EFU67161.1"/>
    <property type="molecule type" value="Genomic_DNA"/>
</dbReference>
<evidence type="ECO:0000256" key="5">
    <source>
        <dbReference type="ARBA" id="ARBA00022605"/>
    </source>
</evidence>
<evidence type="ECO:0000256" key="7">
    <source>
        <dbReference type="ARBA" id="ARBA00022989"/>
    </source>
</evidence>
<keyword evidence="4 11" id="KW-0997">Cell inner membrane</keyword>
<keyword evidence="7 11" id="KW-1133">Transmembrane helix</keyword>
<reference evidence="12 13" key="1">
    <citation type="submission" date="2010-12" db="EMBL/GenBank/DDBJ databases">
        <authorList>
            <person name="Muzny D."/>
            <person name="Qin X."/>
            <person name="Deng J."/>
            <person name="Jiang H."/>
            <person name="Liu Y."/>
            <person name="Qu J."/>
            <person name="Song X.-Z."/>
            <person name="Zhang L."/>
            <person name="Thornton R."/>
            <person name="Coyle M."/>
            <person name="Francisco L."/>
            <person name="Jackson L."/>
            <person name="Javaid M."/>
            <person name="Korchina V."/>
            <person name="Kovar C."/>
            <person name="Mata R."/>
            <person name="Mathew T."/>
            <person name="Ngo R."/>
            <person name="Nguyen L."/>
            <person name="Nguyen N."/>
            <person name="Okwuonu G."/>
            <person name="Ongeri F."/>
            <person name="Pham C."/>
            <person name="Simmons D."/>
            <person name="Wilczek-Boney K."/>
            <person name="Hale W."/>
            <person name="Jakkamsetti A."/>
            <person name="Pham P."/>
            <person name="Ruth R."/>
            <person name="San Lucas F."/>
            <person name="Warren J."/>
            <person name="Zhang J."/>
            <person name="Zhao Z."/>
            <person name="Zhou C."/>
            <person name="Zhu D."/>
            <person name="Lee S."/>
            <person name="Bess C."/>
            <person name="Blankenburg K."/>
            <person name="Forbes L."/>
            <person name="Fu Q."/>
            <person name="Gubbala S."/>
            <person name="Hirani K."/>
            <person name="Jayaseelan J.C."/>
            <person name="Lara F."/>
            <person name="Munidasa M."/>
            <person name="Palculict T."/>
            <person name="Patil S."/>
            <person name="Pu L.-L."/>
            <person name="Saada N."/>
            <person name="Tang L."/>
            <person name="Weissenberger G."/>
            <person name="Zhu Y."/>
            <person name="Hemphill L."/>
            <person name="Shang Y."/>
            <person name="Youmans B."/>
            <person name="Ayvaz T."/>
            <person name="Ross M."/>
            <person name="Santibanez J."/>
            <person name="Aqrawi P."/>
            <person name="Gross S."/>
            <person name="Joshi V."/>
            <person name="Fowler G."/>
            <person name="Nazareth L."/>
            <person name="Reid J."/>
            <person name="Worley K."/>
            <person name="Petrosino J."/>
            <person name="Highlander S."/>
            <person name="Gibbs R."/>
        </authorList>
    </citation>
    <scope>NUCLEOTIDE SEQUENCE [LARGE SCALE GENOMIC DNA]</scope>
    <source>
        <strain evidence="12 13">ATCC 33393</strain>
    </source>
</reference>
<keyword evidence="9 11" id="KW-0472">Membrane</keyword>
<feature type="transmembrane region" description="Helical" evidence="11">
    <location>
        <begin position="242"/>
        <end position="275"/>
    </location>
</feature>
<evidence type="ECO:0000256" key="4">
    <source>
        <dbReference type="ARBA" id="ARBA00022519"/>
    </source>
</evidence>
<dbReference type="GO" id="GO:0009675">
    <property type="term" value="F:high-affinity sulfate:proton symporter activity"/>
    <property type="evidence" value="ECO:0007669"/>
    <property type="project" value="TreeGrafter"/>
</dbReference>
<accession>E6KZG6</accession>
<keyword evidence="10 11" id="KW-0198">Cysteine biosynthesis</keyword>
<evidence type="ECO:0000256" key="6">
    <source>
        <dbReference type="ARBA" id="ARBA00022692"/>
    </source>
</evidence>
<evidence type="ECO:0000256" key="8">
    <source>
        <dbReference type="ARBA" id="ARBA00023032"/>
    </source>
</evidence>
<organism evidence="12 13">
    <name type="scientific">Aggregatibacter segnis ATCC 33393</name>
    <dbReference type="NCBI Taxonomy" id="888057"/>
    <lineage>
        <taxon>Bacteria</taxon>
        <taxon>Pseudomonadati</taxon>
        <taxon>Pseudomonadota</taxon>
        <taxon>Gammaproteobacteria</taxon>
        <taxon>Pasteurellales</taxon>
        <taxon>Pasteurellaceae</taxon>
        <taxon>Aggregatibacter</taxon>
    </lineage>
</organism>
<feature type="transmembrane region" description="Helical" evidence="11">
    <location>
        <begin position="176"/>
        <end position="196"/>
    </location>
</feature>
<keyword evidence="13" id="KW-1185">Reference proteome</keyword>
<evidence type="ECO:0000256" key="9">
    <source>
        <dbReference type="ARBA" id="ARBA00023136"/>
    </source>
</evidence>
<keyword evidence="8 11" id="KW-0764">Sulfate transport</keyword>
<evidence type="ECO:0000313" key="13">
    <source>
        <dbReference type="Proteomes" id="UP000032871"/>
    </source>
</evidence>
<proteinExistence type="inferred from homology"/>
<dbReference type="HAMAP" id="MF_00468">
    <property type="entry name" value="CysZ"/>
    <property type="match status" value="1"/>
</dbReference>
<comment type="similarity">
    <text evidence="11">Belongs to the CysZ family.</text>
</comment>
<evidence type="ECO:0000256" key="11">
    <source>
        <dbReference type="HAMAP-Rule" id="MF_00468"/>
    </source>
</evidence>
<gene>
    <name evidence="11 12" type="primary">cysZ</name>
    <name evidence="12" type="ORF">HMPREF9064_1508</name>
</gene>
<keyword evidence="6 11" id="KW-0812">Transmembrane</keyword>
<keyword evidence="5 11" id="KW-0028">Amino-acid biosynthesis</keyword>
<dbReference type="Proteomes" id="UP000032871">
    <property type="component" value="Unassembled WGS sequence"/>
</dbReference>
<dbReference type="AlphaFoldDB" id="E6KZG6"/>
<dbReference type="GO" id="GO:0019344">
    <property type="term" value="P:cysteine biosynthetic process"/>
    <property type="evidence" value="ECO:0007669"/>
    <property type="project" value="UniProtKB-UniRule"/>
</dbReference>
<protein>
    <recommendedName>
        <fullName evidence="11">Sulfate transporter CysZ</fullName>
    </recommendedName>
</protein>
<dbReference type="STRING" id="739.GCA_001059425_01596"/>
<dbReference type="HOGENOM" id="CLU_070331_1_0_6"/>
<comment type="subcellular location">
    <subcellularLocation>
        <location evidence="11">Cell inner membrane</location>
        <topology evidence="11">Multi-pass membrane protein</topology>
    </subcellularLocation>
    <subcellularLocation>
        <location evidence="1">Membrane</location>
        <topology evidence="1">Multi-pass membrane protein</topology>
    </subcellularLocation>
</comment>
<sequence>MGVSLSYFYKIDERQRLIFFAALCILGLFSLGENVMLKEQEIKAGFEYFVMGWHLILQKGLRRFVILPILLNVLLLGGLFWMFVSQIGGYIDGIMSYVPDWLAWLSGILLLASILMILILFYFIFTTLSGFIAAPFNGLLAEKVEKMLTGEDLQEMSLWDFLKDVPRMLGREWQKLVYSLPKIIALFLLGFVPLLGQTVVPIATFVFTAWMFAIQYCDYPFDNHKIPFDVMKNELAIKRNVTVTFGGLVSLCTFVPIVNLVIIPVAVCGATAMWVNEYRRLFKRSSQDKTGTEMSLHHAHSVGGQIVTK</sequence>
<dbReference type="InterPro" id="IPR050480">
    <property type="entry name" value="CysZ-like"/>
</dbReference>
<comment type="caution">
    <text evidence="12">The sequence shown here is derived from an EMBL/GenBank/DDBJ whole genome shotgun (WGS) entry which is preliminary data.</text>
</comment>
<dbReference type="InterPro" id="IPR059112">
    <property type="entry name" value="CysZ/EI24"/>
</dbReference>
<evidence type="ECO:0000256" key="3">
    <source>
        <dbReference type="ARBA" id="ARBA00022475"/>
    </source>
</evidence>
<name>E6KZG6_9PAST</name>
<evidence type="ECO:0000256" key="1">
    <source>
        <dbReference type="ARBA" id="ARBA00004141"/>
    </source>
</evidence>
<evidence type="ECO:0000313" key="12">
    <source>
        <dbReference type="EMBL" id="EFU67161.1"/>
    </source>
</evidence>
<keyword evidence="2 11" id="KW-0813">Transport</keyword>
<dbReference type="Pfam" id="PF07264">
    <property type="entry name" value="EI24"/>
    <property type="match status" value="1"/>
</dbReference>
<dbReference type="InterPro" id="IPR022985">
    <property type="entry name" value="Sulfate_CysZ"/>
</dbReference>
<evidence type="ECO:0000256" key="2">
    <source>
        <dbReference type="ARBA" id="ARBA00022448"/>
    </source>
</evidence>
<keyword evidence="3 11" id="KW-1003">Cell membrane</keyword>
<feature type="transmembrane region" description="Helical" evidence="11">
    <location>
        <begin position="64"/>
        <end position="84"/>
    </location>
</feature>
<dbReference type="NCBIfam" id="NF003433">
    <property type="entry name" value="PRK04949.1"/>
    <property type="match status" value="1"/>
</dbReference>
<dbReference type="GO" id="GO:0000103">
    <property type="term" value="P:sulfate assimilation"/>
    <property type="evidence" value="ECO:0007669"/>
    <property type="project" value="InterPro"/>
</dbReference>
<comment type="function">
    <text evidence="11">High affinity, high specificity proton-dependent sulfate transporter, which mediates sulfate uptake. Provides the sulfur source for the cysteine synthesis pathway.</text>
</comment>
<dbReference type="PANTHER" id="PTHR37468">
    <property type="entry name" value="SULFATE TRANSPORTER CYSZ"/>
    <property type="match status" value="1"/>
</dbReference>
<dbReference type="GO" id="GO:0005886">
    <property type="term" value="C:plasma membrane"/>
    <property type="evidence" value="ECO:0007669"/>
    <property type="project" value="UniProtKB-SubCell"/>
</dbReference>
<evidence type="ECO:0000256" key="10">
    <source>
        <dbReference type="ARBA" id="ARBA00023192"/>
    </source>
</evidence>
<feature type="transmembrane region" description="Helical" evidence="11">
    <location>
        <begin position="104"/>
        <end position="125"/>
    </location>
</feature>